<sequence>MLRRAFAGNFQHLRRIAKYEPSVPTRAIVFAVVAQLKSDPVTATTRAAQQYRKSTALGHFLQAVVACGHSYSRRSCVTYQMGQRAAIIPNCQSAYSAFNVLATGHALAFDSKTRQQTTDNICQQTVINDERISLRPDETTCLSAGTAPAHDSQQLLPGPTV</sequence>
<protein>
    <submittedName>
        <fullName evidence="1">Uncharacterized protein</fullName>
    </submittedName>
</protein>
<reference evidence="1 2" key="1">
    <citation type="submission" date="2015-10" db="EMBL/GenBank/DDBJ databases">
        <title>The cercosporin biosynthetic gene cluster was horizontally transferred to several fungal lineages and shown to be expanded in Cercospora beticola based on microsynteny with recipient genomes.</title>
        <authorList>
            <person name="De Jonge R."/>
            <person name="Ebert M.K."/>
            <person name="Suttle J.C."/>
            <person name="Jurick Ii W.M."/>
            <person name="Secor G.A."/>
            <person name="Thomma B.P."/>
            <person name="Van De Peer Y."/>
            <person name="Bolton M.D."/>
        </authorList>
    </citation>
    <scope>NUCLEOTIDE SEQUENCE [LARGE SCALE GENOMIC DNA]</scope>
    <source>
        <strain evidence="1 2">09-40</strain>
    </source>
</reference>
<gene>
    <name evidence="1" type="ORF">CB0940_06762</name>
</gene>
<dbReference type="EMBL" id="LKMD01000108">
    <property type="protein sequence ID" value="PIA88729.1"/>
    <property type="molecule type" value="Genomic_DNA"/>
</dbReference>
<proteinExistence type="predicted"/>
<comment type="caution">
    <text evidence="1">The sequence shown here is derived from an EMBL/GenBank/DDBJ whole genome shotgun (WGS) entry which is preliminary data.</text>
</comment>
<dbReference type="Proteomes" id="UP000230605">
    <property type="component" value="Chromosome 5"/>
</dbReference>
<dbReference type="AlphaFoldDB" id="A0A2G5H875"/>
<evidence type="ECO:0000313" key="2">
    <source>
        <dbReference type="Proteomes" id="UP000230605"/>
    </source>
</evidence>
<evidence type="ECO:0000313" key="1">
    <source>
        <dbReference type="EMBL" id="PIA88729.1"/>
    </source>
</evidence>
<accession>A0A2G5H875</accession>
<name>A0A2G5H875_CERBT</name>
<organism evidence="1 2">
    <name type="scientific">Cercospora beticola</name>
    <name type="common">Sugarbeet leaf spot fungus</name>
    <dbReference type="NCBI Taxonomy" id="122368"/>
    <lineage>
        <taxon>Eukaryota</taxon>
        <taxon>Fungi</taxon>
        <taxon>Dikarya</taxon>
        <taxon>Ascomycota</taxon>
        <taxon>Pezizomycotina</taxon>
        <taxon>Dothideomycetes</taxon>
        <taxon>Dothideomycetidae</taxon>
        <taxon>Mycosphaerellales</taxon>
        <taxon>Mycosphaerellaceae</taxon>
        <taxon>Cercospora</taxon>
    </lineage>
</organism>